<evidence type="ECO:0000256" key="7">
    <source>
        <dbReference type="PIRSR" id="PIRSR602401-1"/>
    </source>
</evidence>
<dbReference type="GO" id="GO:0005506">
    <property type="term" value="F:iron ion binding"/>
    <property type="evidence" value="ECO:0007669"/>
    <property type="project" value="InterPro"/>
</dbReference>
<dbReference type="Pfam" id="PF00067">
    <property type="entry name" value="p450"/>
    <property type="match status" value="1"/>
</dbReference>
<dbReference type="PANTHER" id="PTHR24291">
    <property type="entry name" value="CYTOCHROME P450 FAMILY 4"/>
    <property type="match status" value="1"/>
</dbReference>
<keyword evidence="4 8" id="KW-0560">Oxidoreductase</keyword>
<organism evidence="9 10">
    <name type="scientific">Glomus cerebriforme</name>
    <dbReference type="NCBI Taxonomy" id="658196"/>
    <lineage>
        <taxon>Eukaryota</taxon>
        <taxon>Fungi</taxon>
        <taxon>Fungi incertae sedis</taxon>
        <taxon>Mucoromycota</taxon>
        <taxon>Glomeromycotina</taxon>
        <taxon>Glomeromycetes</taxon>
        <taxon>Glomerales</taxon>
        <taxon>Glomeraceae</taxon>
        <taxon>Glomus</taxon>
    </lineage>
</organism>
<dbReference type="Proteomes" id="UP000265703">
    <property type="component" value="Unassembled WGS sequence"/>
</dbReference>
<dbReference type="EMBL" id="QKYT01000074">
    <property type="protein sequence ID" value="RIA94749.1"/>
    <property type="molecule type" value="Genomic_DNA"/>
</dbReference>
<dbReference type="GO" id="GO:0004497">
    <property type="term" value="F:monooxygenase activity"/>
    <property type="evidence" value="ECO:0007669"/>
    <property type="project" value="UniProtKB-KW"/>
</dbReference>
<comment type="cofactor">
    <cofactor evidence="7">
        <name>heme</name>
        <dbReference type="ChEBI" id="CHEBI:30413"/>
    </cofactor>
</comment>
<dbReference type="InterPro" id="IPR036396">
    <property type="entry name" value="Cyt_P450_sf"/>
</dbReference>
<dbReference type="SUPFAM" id="SSF48264">
    <property type="entry name" value="Cytochrome P450"/>
    <property type="match status" value="1"/>
</dbReference>
<evidence type="ECO:0000313" key="10">
    <source>
        <dbReference type="Proteomes" id="UP000265703"/>
    </source>
</evidence>
<evidence type="ECO:0000256" key="1">
    <source>
        <dbReference type="ARBA" id="ARBA00010617"/>
    </source>
</evidence>
<keyword evidence="3 7" id="KW-0479">Metal-binding</keyword>
<comment type="similarity">
    <text evidence="1 8">Belongs to the cytochrome P450 family.</text>
</comment>
<evidence type="ECO:0000256" key="2">
    <source>
        <dbReference type="ARBA" id="ARBA00022617"/>
    </source>
</evidence>
<dbReference type="OrthoDB" id="1470350at2759"/>
<evidence type="ECO:0000256" key="6">
    <source>
        <dbReference type="ARBA" id="ARBA00023033"/>
    </source>
</evidence>
<dbReference type="Gene3D" id="1.10.630.10">
    <property type="entry name" value="Cytochrome P450"/>
    <property type="match status" value="1"/>
</dbReference>
<dbReference type="InterPro" id="IPR002401">
    <property type="entry name" value="Cyt_P450_E_grp-I"/>
</dbReference>
<dbReference type="PRINTS" id="PR00385">
    <property type="entry name" value="P450"/>
</dbReference>
<dbReference type="InterPro" id="IPR050196">
    <property type="entry name" value="Cytochrome_P450_Monoox"/>
</dbReference>
<accession>A0A397TBL7</accession>
<evidence type="ECO:0000256" key="3">
    <source>
        <dbReference type="ARBA" id="ARBA00022723"/>
    </source>
</evidence>
<reference evidence="9 10" key="1">
    <citation type="submission" date="2018-06" db="EMBL/GenBank/DDBJ databases">
        <title>Comparative genomics reveals the genomic features of Rhizophagus irregularis, R. cerebriforme, R. diaphanum and Gigaspora rosea, and their symbiotic lifestyle signature.</title>
        <authorList>
            <person name="Morin E."/>
            <person name="San Clemente H."/>
            <person name="Chen E.C.H."/>
            <person name="De La Providencia I."/>
            <person name="Hainaut M."/>
            <person name="Kuo A."/>
            <person name="Kohler A."/>
            <person name="Murat C."/>
            <person name="Tang N."/>
            <person name="Roy S."/>
            <person name="Loubradou J."/>
            <person name="Henrissat B."/>
            <person name="Grigoriev I.V."/>
            <person name="Corradi N."/>
            <person name="Roux C."/>
            <person name="Martin F.M."/>
        </authorList>
    </citation>
    <scope>NUCLEOTIDE SEQUENCE [LARGE SCALE GENOMIC DNA]</scope>
    <source>
        <strain evidence="9 10">DAOM 227022</strain>
    </source>
</reference>
<sequence length="504" mass="58049">MEYYLETQQIDISQLNINNDAILVLVSFIIFKIYQKTRVPEGLKNVPTLSFLVLLTEIYNKVGPDKRWEDIRDILEKEGIGKLWFNGEWTLTVTDLGLVKDIITKTDLYPKSLLGESFPGNLVTQYYGDNVVFSNGDVWKRHRRIANPSFRNIPVHVFVESAIKLLNVMEKVDNEPIEIRNLMHGLTLDVLGKAAFGFDFNNLEDPKNVYVTAYNDVMEELSKPIYYLISFLEHIVPRTEAIRKIAKLNSLYDEMVEKKMKSMKTGEIDEKINNNSADLLEHMVHACNDPENPTLTSEELRHDLAIFMLAGHDTTANALSTILYLLAIHKDVQKKVRDEILRVLGDDLTPNSEQQKELKYMNMVINENLRLYPPVANLPRRTPSKDIKFRNHVIPAKTPIIINIYGIHHSSKNWENPEKFIPERFENEKHDHYAWLSFGGGNRLCLGINFSLIEQRIMLCSLLRKYEVSLPADSIHKDKLQIAPEGSGTMGPHPLPLIFKRRTE</sequence>
<dbReference type="InterPro" id="IPR001128">
    <property type="entry name" value="Cyt_P450"/>
</dbReference>
<gene>
    <name evidence="9" type="ORF">C1645_803360</name>
</gene>
<evidence type="ECO:0000256" key="4">
    <source>
        <dbReference type="ARBA" id="ARBA00023002"/>
    </source>
</evidence>
<keyword evidence="6 8" id="KW-0503">Monooxygenase</keyword>
<proteinExistence type="inferred from homology"/>
<name>A0A397TBL7_9GLOM</name>
<protein>
    <submittedName>
        <fullName evidence="9">Cytochrome P450</fullName>
    </submittedName>
</protein>
<comment type="caution">
    <text evidence="9">The sequence shown here is derived from an EMBL/GenBank/DDBJ whole genome shotgun (WGS) entry which is preliminary data.</text>
</comment>
<evidence type="ECO:0000256" key="5">
    <source>
        <dbReference type="ARBA" id="ARBA00023004"/>
    </source>
</evidence>
<dbReference type="GO" id="GO:0016705">
    <property type="term" value="F:oxidoreductase activity, acting on paired donors, with incorporation or reduction of molecular oxygen"/>
    <property type="evidence" value="ECO:0007669"/>
    <property type="project" value="InterPro"/>
</dbReference>
<dbReference type="GO" id="GO:0020037">
    <property type="term" value="F:heme binding"/>
    <property type="evidence" value="ECO:0007669"/>
    <property type="project" value="InterPro"/>
</dbReference>
<keyword evidence="5 7" id="KW-0408">Iron</keyword>
<dbReference type="PROSITE" id="PS00086">
    <property type="entry name" value="CYTOCHROME_P450"/>
    <property type="match status" value="1"/>
</dbReference>
<dbReference type="InterPro" id="IPR017972">
    <property type="entry name" value="Cyt_P450_CS"/>
</dbReference>
<dbReference type="STRING" id="658196.A0A397TBL7"/>
<feature type="binding site" description="axial binding residue" evidence="7">
    <location>
        <position position="445"/>
    </location>
    <ligand>
        <name>heme</name>
        <dbReference type="ChEBI" id="CHEBI:30413"/>
    </ligand>
    <ligandPart>
        <name>Fe</name>
        <dbReference type="ChEBI" id="CHEBI:18248"/>
    </ligandPart>
</feature>
<keyword evidence="10" id="KW-1185">Reference proteome</keyword>
<dbReference type="PANTHER" id="PTHR24291:SF50">
    <property type="entry name" value="BIFUNCTIONAL ALBAFLAVENONE MONOOXYGENASE_TERPENE SYNTHASE"/>
    <property type="match status" value="1"/>
</dbReference>
<keyword evidence="2 7" id="KW-0349">Heme</keyword>
<evidence type="ECO:0000256" key="8">
    <source>
        <dbReference type="RuleBase" id="RU000461"/>
    </source>
</evidence>
<dbReference type="PRINTS" id="PR00463">
    <property type="entry name" value="EP450I"/>
</dbReference>
<dbReference type="AlphaFoldDB" id="A0A397TBL7"/>
<evidence type="ECO:0000313" key="9">
    <source>
        <dbReference type="EMBL" id="RIA94749.1"/>
    </source>
</evidence>